<dbReference type="PANTHER" id="PTHR48021:SF1">
    <property type="entry name" value="GH07001P-RELATED"/>
    <property type="match status" value="1"/>
</dbReference>
<dbReference type="RefSeq" id="XP_002117121.1">
    <property type="nucleotide sequence ID" value="XM_002117085.1"/>
</dbReference>
<feature type="transmembrane region" description="Helical" evidence="7">
    <location>
        <begin position="166"/>
        <end position="188"/>
    </location>
</feature>
<feature type="transmembrane region" description="Helical" evidence="7">
    <location>
        <begin position="208"/>
        <end position="234"/>
    </location>
</feature>
<name>B3SA03_TRIAD</name>
<dbReference type="OMA" id="WATYLFY"/>
<keyword evidence="6" id="KW-0325">Glycoprotein</keyword>
<keyword evidence="3 7" id="KW-0812">Transmembrane</keyword>
<dbReference type="InterPro" id="IPR050549">
    <property type="entry name" value="MFS_Trehalose_Transporter"/>
</dbReference>
<evidence type="ECO:0000256" key="2">
    <source>
        <dbReference type="ARBA" id="ARBA00022475"/>
    </source>
</evidence>
<dbReference type="GO" id="GO:0022857">
    <property type="term" value="F:transmembrane transporter activity"/>
    <property type="evidence" value="ECO:0000318"/>
    <property type="project" value="GO_Central"/>
</dbReference>
<evidence type="ECO:0000256" key="3">
    <source>
        <dbReference type="ARBA" id="ARBA00022692"/>
    </source>
</evidence>
<protein>
    <recommendedName>
        <fullName evidence="8">Major facilitator superfamily (MFS) profile domain-containing protein</fullName>
    </recommendedName>
</protein>
<dbReference type="EMBL" id="DS985260">
    <property type="protein sequence ID" value="EDV20427.1"/>
    <property type="molecule type" value="Genomic_DNA"/>
</dbReference>
<organism evidence="9 10">
    <name type="scientific">Trichoplax adhaerens</name>
    <name type="common">Trichoplax reptans</name>
    <dbReference type="NCBI Taxonomy" id="10228"/>
    <lineage>
        <taxon>Eukaryota</taxon>
        <taxon>Metazoa</taxon>
        <taxon>Placozoa</taxon>
        <taxon>Uniplacotomia</taxon>
        <taxon>Trichoplacea</taxon>
        <taxon>Trichoplacidae</taxon>
        <taxon>Trichoplax</taxon>
    </lineage>
</organism>
<feature type="transmembrane region" description="Helical" evidence="7">
    <location>
        <begin position="139"/>
        <end position="159"/>
    </location>
</feature>
<evidence type="ECO:0000313" key="10">
    <source>
        <dbReference type="Proteomes" id="UP000009022"/>
    </source>
</evidence>
<evidence type="ECO:0000256" key="5">
    <source>
        <dbReference type="ARBA" id="ARBA00023136"/>
    </source>
</evidence>
<feature type="transmembrane region" description="Helical" evidence="7">
    <location>
        <begin position="333"/>
        <end position="351"/>
    </location>
</feature>
<dbReference type="Proteomes" id="UP000009022">
    <property type="component" value="Unassembled WGS sequence"/>
</dbReference>
<evidence type="ECO:0000256" key="4">
    <source>
        <dbReference type="ARBA" id="ARBA00022989"/>
    </source>
</evidence>
<comment type="subcellular location">
    <subcellularLocation>
        <location evidence="1">Cell membrane</location>
        <topology evidence="1">Multi-pass membrane protein</topology>
    </subcellularLocation>
</comment>
<dbReference type="CTD" id="6758333"/>
<dbReference type="InterPro" id="IPR005828">
    <property type="entry name" value="MFS_sugar_transport-like"/>
</dbReference>
<dbReference type="eggNOG" id="KOG0254">
    <property type="taxonomic scope" value="Eukaryota"/>
</dbReference>
<feature type="transmembrane region" description="Helical" evidence="7">
    <location>
        <begin position="358"/>
        <end position="378"/>
    </location>
</feature>
<dbReference type="InParanoid" id="B3SA03"/>
<dbReference type="FunFam" id="1.20.1250.20:FF:000055">
    <property type="entry name" value="Facilitated trehalose transporter Tret1-2 homolog"/>
    <property type="match status" value="1"/>
</dbReference>
<feature type="transmembrane region" description="Helical" evidence="7">
    <location>
        <begin position="427"/>
        <end position="447"/>
    </location>
</feature>
<keyword evidence="4 7" id="KW-1133">Transmembrane helix</keyword>
<reference evidence="9 10" key="1">
    <citation type="journal article" date="2008" name="Nature">
        <title>The Trichoplax genome and the nature of placozoans.</title>
        <authorList>
            <person name="Srivastava M."/>
            <person name="Begovic E."/>
            <person name="Chapman J."/>
            <person name="Putnam N.H."/>
            <person name="Hellsten U."/>
            <person name="Kawashima T."/>
            <person name="Kuo A."/>
            <person name="Mitros T."/>
            <person name="Salamov A."/>
            <person name="Carpenter M.L."/>
            <person name="Signorovitch A.Y."/>
            <person name="Moreno M.A."/>
            <person name="Kamm K."/>
            <person name="Grimwood J."/>
            <person name="Schmutz J."/>
            <person name="Shapiro H."/>
            <person name="Grigoriev I.V."/>
            <person name="Buss L.W."/>
            <person name="Schierwater B."/>
            <person name="Dellaporta S.L."/>
            <person name="Rokhsar D.S."/>
        </authorList>
    </citation>
    <scope>NUCLEOTIDE SEQUENCE [LARGE SCALE GENOMIC DNA]</scope>
    <source>
        <strain evidence="9 10">Grell-BS-1999</strain>
    </source>
</reference>
<dbReference type="GO" id="GO:0055085">
    <property type="term" value="P:transmembrane transport"/>
    <property type="evidence" value="ECO:0000318"/>
    <property type="project" value="GO_Central"/>
</dbReference>
<dbReference type="PhylomeDB" id="B3SA03"/>
<dbReference type="InterPro" id="IPR003663">
    <property type="entry name" value="Sugar/inositol_transpt"/>
</dbReference>
<dbReference type="PROSITE" id="PS00217">
    <property type="entry name" value="SUGAR_TRANSPORT_2"/>
    <property type="match status" value="1"/>
</dbReference>
<evidence type="ECO:0000256" key="1">
    <source>
        <dbReference type="ARBA" id="ARBA00004651"/>
    </source>
</evidence>
<feature type="domain" description="Major facilitator superfamily (MFS) profile" evidence="8">
    <location>
        <begin position="53"/>
        <end position="481"/>
    </location>
</feature>
<proteinExistence type="predicted"/>
<dbReference type="InterPro" id="IPR036259">
    <property type="entry name" value="MFS_trans_sf"/>
</dbReference>
<dbReference type="InterPro" id="IPR005829">
    <property type="entry name" value="Sugar_transporter_CS"/>
</dbReference>
<dbReference type="FunCoup" id="B3SA03">
    <property type="interactions" value="36"/>
</dbReference>
<dbReference type="GO" id="GO:0005886">
    <property type="term" value="C:plasma membrane"/>
    <property type="evidence" value="ECO:0007669"/>
    <property type="project" value="UniProtKB-SubCell"/>
</dbReference>
<dbReference type="Gene3D" id="1.20.1250.20">
    <property type="entry name" value="MFS general substrate transporter like domains"/>
    <property type="match status" value="1"/>
</dbReference>
<feature type="transmembrane region" description="Helical" evidence="7">
    <location>
        <begin position="459"/>
        <end position="477"/>
    </location>
</feature>
<keyword evidence="10" id="KW-1185">Reference proteome</keyword>
<dbReference type="InterPro" id="IPR020846">
    <property type="entry name" value="MFS_dom"/>
</dbReference>
<evidence type="ECO:0000256" key="6">
    <source>
        <dbReference type="ARBA" id="ARBA00023180"/>
    </source>
</evidence>
<gene>
    <name evidence="9" type="ORF">TRIADDRAFT_61088</name>
</gene>
<dbReference type="SUPFAM" id="SSF103473">
    <property type="entry name" value="MFS general substrate transporter"/>
    <property type="match status" value="1"/>
</dbReference>
<accession>B3SA03</accession>
<feature type="transmembrane region" description="Helical" evidence="7">
    <location>
        <begin position="390"/>
        <end position="415"/>
    </location>
</feature>
<evidence type="ECO:0000259" key="8">
    <source>
        <dbReference type="PROSITE" id="PS50850"/>
    </source>
</evidence>
<feature type="transmembrane region" description="Helical" evidence="7">
    <location>
        <begin position="53"/>
        <end position="76"/>
    </location>
</feature>
<dbReference type="STRING" id="10228.B3SA03"/>
<dbReference type="KEGG" id="tad:TRIADDRAFT_61088"/>
<dbReference type="GO" id="GO:0016020">
    <property type="term" value="C:membrane"/>
    <property type="evidence" value="ECO:0000318"/>
    <property type="project" value="GO_Central"/>
</dbReference>
<dbReference type="HOGENOM" id="CLU_001265_30_5_1"/>
<dbReference type="GeneID" id="6758333"/>
<feature type="transmembrane region" description="Helical" evidence="7">
    <location>
        <begin position="295"/>
        <end position="321"/>
    </location>
</feature>
<keyword evidence="2" id="KW-1003">Cell membrane</keyword>
<keyword evidence="5 7" id="KW-0472">Membrane</keyword>
<dbReference type="OrthoDB" id="6612291at2759"/>
<dbReference type="AlphaFoldDB" id="B3SA03"/>
<dbReference type="PROSITE" id="PS50850">
    <property type="entry name" value="MFS"/>
    <property type="match status" value="1"/>
</dbReference>
<dbReference type="PRINTS" id="PR00171">
    <property type="entry name" value="SUGRTRNSPORT"/>
</dbReference>
<dbReference type="PANTHER" id="PTHR48021">
    <property type="match status" value="1"/>
</dbReference>
<evidence type="ECO:0000256" key="7">
    <source>
        <dbReference type="SAM" id="Phobius"/>
    </source>
</evidence>
<dbReference type="Pfam" id="PF00083">
    <property type="entry name" value="Sugar_tr"/>
    <property type="match status" value="1"/>
</dbReference>
<sequence length="505" mass="55263">MTRINDNSSIEEKNVKKKKSKTIYYNKTASKHVTTIGIDEDKKPKSGIVSHKLMFISAVIGGLSVINFGFVLEYAAPAIPQLMLPSAGILRLDEDSSAWFGIYSSNSTFSYHNSKSLALIGALAGGLISGHIMENYGRQSAIILISVPSSVGWLCIMYAQSIQSLYIGRVLTGLSVGMATMAYPVYIAEISTAQVRGFFGSFFQIGVTIGYVLGAGLALGQIIATLLGICMMFMPETPRWLLSQGYKRSGLDSLQRLRGTDVPINYELSEIQDHLDNIEPFSYLELFSTGLKKPFLLSIGLISFQQLCGINAVLPFCIYIFNQAGFDNSNMVNLIASLSQLVTSIAVSFFVDRLGRVLLLTFAAAAMSITCFAFGLYFQLTSLYDINLNWLALISIFVYFVAFNSAWGSLPLLVISEILPSRARGAAGGLCTCFGWSVGFGVSYVFIPLSNAISSQGAFWVFSALNLLGALFVYFFVPETKGKTLEEIEYFFNSKKTMGKRVTEV</sequence>
<evidence type="ECO:0000313" key="9">
    <source>
        <dbReference type="EMBL" id="EDV20427.1"/>
    </source>
</evidence>